<dbReference type="EMBL" id="PZQS01000012">
    <property type="protein sequence ID" value="PVD21344.1"/>
    <property type="molecule type" value="Genomic_DNA"/>
</dbReference>
<dbReference type="PANTHER" id="PTHR10887">
    <property type="entry name" value="DNA2/NAM7 HELICASE FAMILY"/>
    <property type="match status" value="1"/>
</dbReference>
<accession>A0A2T7NJJ5</accession>
<reference evidence="4 5" key="1">
    <citation type="submission" date="2018-04" db="EMBL/GenBank/DDBJ databases">
        <title>The genome of golden apple snail Pomacea canaliculata provides insight into stress tolerance and invasive adaptation.</title>
        <authorList>
            <person name="Liu C."/>
            <person name="Liu B."/>
            <person name="Ren Y."/>
            <person name="Zhang Y."/>
            <person name="Wang H."/>
            <person name="Li S."/>
            <person name="Jiang F."/>
            <person name="Yin L."/>
            <person name="Zhang G."/>
            <person name="Qian W."/>
            <person name="Fan W."/>
        </authorList>
    </citation>
    <scope>NUCLEOTIDE SEQUENCE [LARGE SCALE GENOMIC DNA]</scope>
    <source>
        <strain evidence="4">SZHN2017</strain>
        <tissue evidence="4">Muscle</tissue>
    </source>
</reference>
<dbReference type="AlphaFoldDB" id="A0A2T7NJJ5"/>
<dbReference type="GO" id="GO:0031048">
    <property type="term" value="P:regulatory ncRNA-mediated heterochromatin formation"/>
    <property type="evidence" value="ECO:0007669"/>
    <property type="project" value="TreeGrafter"/>
</dbReference>
<dbReference type="STRING" id="400727.A0A2T7NJJ5"/>
<dbReference type="SUPFAM" id="SSF52540">
    <property type="entry name" value="P-loop containing nucleoside triphosphate hydrolases"/>
    <property type="match status" value="1"/>
</dbReference>
<gene>
    <name evidence="4" type="ORF">C0Q70_19517</name>
</gene>
<dbReference type="Pfam" id="PF13086">
    <property type="entry name" value="AAA_11"/>
    <property type="match status" value="1"/>
</dbReference>
<keyword evidence="5" id="KW-1185">Reference proteome</keyword>
<dbReference type="OrthoDB" id="2423195at2759"/>
<dbReference type="Pfam" id="PF25396">
    <property type="entry name" value="ZNFX1"/>
    <property type="match status" value="1"/>
</dbReference>
<sequence length="905" mass="105719">MLLKLESLHTDGLFSEEQVKKVQQNVEMMCELISHICSRLPTQASKCYLLLTSLSSYTTVMSAVRTKTGLEEEVKNLMSICQKRMKMAQDSAERKQQTRRVIGRNQDYEIPPDDFSELSIFPTVQDMEWNERPFLRANKTKGGYRNVHHYLDVQFRLLREDYIRPLRTGIREYQAMKEKGESLMKNQDLRLYHNVKVIGLACEESLEHRIQFDNTHLKNIRWESSKRLLYGSLVCLSRDDFQSMYFAVVTNRETKDLEEGIIQIRFENGLQDILDASSEDTFTMAETSALFEAYRHVLGGLQEMKTSFPLARYIVECKVDVKPPKYLRAHGTAFNFRHLFDYIDYYSQDSPMLALLSARWPSFENTRLNQSQYDAVQTALTKEIAIIQGSPGTGKTYVGLKVAQILLDNRQVWTQNIDPKPMLVVCYTNHALDQFLAQMTEFCPNGIVRVGSRCTKEFLEQYNLKKIRLVMRSEKKVRLDIHNSIKDCSREQSVLRERVERLSATLEATTKGIIGEKALKMEMPEQHCKSLLEKDFHVTGRPNSIMMYWLTEGMLMKSDDKGEKDGCESLEKKVMQKILEAAELKQDPSFERSEIYCLHPKKKAQMYRFWLNKIKDQLRQTLAEESDANLKQQLVELEDQYTKDILPDSMLKQVMDRSIFTEITQASSQSRWQQSDYRVRAWLGLSTDRHSLQNLLDQLQEEDKGEEEEAKLNAEEDAEYLQRERQLDDDDDDDDDDFAKRHNEKDMDGWLLPKQHGRKQVRKLQHLIRTSQAMSEEEASAITDVWSQDQRDRVRLYLYWRERYQTPLKLSIKVNAEMYEMESARMRELKFAEDRDILRRMAVIGMTTTGAARYRSVLKDIGCPIVLLEEAAEVSKYTTSLLDFQLIPLITSLTEEGSFERDDEF</sequence>
<proteinExistence type="predicted"/>
<dbReference type="GO" id="GO:0031380">
    <property type="term" value="C:nuclear RNA-directed RNA polymerase complex"/>
    <property type="evidence" value="ECO:0007669"/>
    <property type="project" value="TreeGrafter"/>
</dbReference>
<dbReference type="InterPro" id="IPR057373">
    <property type="entry name" value="ZNFX1"/>
</dbReference>
<protein>
    <submittedName>
        <fullName evidence="4">Uncharacterized protein</fullName>
    </submittedName>
</protein>
<name>A0A2T7NJJ5_POMCA</name>
<dbReference type="PANTHER" id="PTHR10887:SF341">
    <property type="entry name" value="NFX1-TYPE ZINC FINGER-CONTAINING PROTEIN 1"/>
    <property type="match status" value="1"/>
</dbReference>
<evidence type="ECO:0000313" key="5">
    <source>
        <dbReference type="Proteomes" id="UP000245119"/>
    </source>
</evidence>
<feature type="compositionally biased region" description="Basic and acidic residues" evidence="1">
    <location>
        <begin position="738"/>
        <end position="747"/>
    </location>
</feature>
<feature type="domain" description="DNA2/NAM7 helicase helicase" evidence="2">
    <location>
        <begin position="368"/>
        <end position="594"/>
    </location>
</feature>
<dbReference type="Gene3D" id="3.40.50.300">
    <property type="entry name" value="P-loop containing nucleotide triphosphate hydrolases"/>
    <property type="match status" value="1"/>
</dbReference>
<dbReference type="GO" id="GO:0004386">
    <property type="term" value="F:helicase activity"/>
    <property type="evidence" value="ECO:0007669"/>
    <property type="project" value="InterPro"/>
</dbReference>
<dbReference type="InterPro" id="IPR027417">
    <property type="entry name" value="P-loop_NTPase"/>
</dbReference>
<feature type="compositionally biased region" description="Acidic residues" evidence="1">
    <location>
        <begin position="727"/>
        <end position="737"/>
    </location>
</feature>
<comment type="caution">
    <text evidence="4">The sequence shown here is derived from an EMBL/GenBank/DDBJ whole genome shotgun (WGS) entry which is preliminary data.</text>
</comment>
<dbReference type="InterPro" id="IPR045055">
    <property type="entry name" value="DNA2/NAM7-like"/>
</dbReference>
<dbReference type="Proteomes" id="UP000245119">
    <property type="component" value="Linkage Group LG12"/>
</dbReference>
<feature type="compositionally biased region" description="Basic and acidic residues" evidence="1">
    <location>
        <begin position="710"/>
        <end position="726"/>
    </location>
</feature>
<evidence type="ECO:0000259" key="2">
    <source>
        <dbReference type="Pfam" id="PF13086"/>
    </source>
</evidence>
<evidence type="ECO:0000259" key="3">
    <source>
        <dbReference type="Pfam" id="PF25396"/>
    </source>
</evidence>
<feature type="domain" description="ZNFX1" evidence="3">
    <location>
        <begin position="185"/>
        <end position="288"/>
    </location>
</feature>
<evidence type="ECO:0000256" key="1">
    <source>
        <dbReference type="SAM" id="MobiDB-lite"/>
    </source>
</evidence>
<feature type="region of interest" description="Disordered" evidence="1">
    <location>
        <begin position="701"/>
        <end position="747"/>
    </location>
</feature>
<dbReference type="InterPro" id="IPR041677">
    <property type="entry name" value="DNA2/NAM7_AAA_11"/>
</dbReference>
<organism evidence="4 5">
    <name type="scientific">Pomacea canaliculata</name>
    <name type="common">Golden apple snail</name>
    <dbReference type="NCBI Taxonomy" id="400727"/>
    <lineage>
        <taxon>Eukaryota</taxon>
        <taxon>Metazoa</taxon>
        <taxon>Spiralia</taxon>
        <taxon>Lophotrochozoa</taxon>
        <taxon>Mollusca</taxon>
        <taxon>Gastropoda</taxon>
        <taxon>Caenogastropoda</taxon>
        <taxon>Architaenioglossa</taxon>
        <taxon>Ampullarioidea</taxon>
        <taxon>Ampullariidae</taxon>
        <taxon>Pomacea</taxon>
    </lineage>
</organism>
<evidence type="ECO:0000313" key="4">
    <source>
        <dbReference type="EMBL" id="PVD21344.1"/>
    </source>
</evidence>